<dbReference type="Proteomes" id="UP000298787">
    <property type="component" value="Chromosome 20"/>
</dbReference>
<evidence type="ECO:0000259" key="8">
    <source>
        <dbReference type="PROSITE" id="PS50114"/>
    </source>
</evidence>
<dbReference type="GO" id="GO:0008270">
    <property type="term" value="F:zinc ion binding"/>
    <property type="evidence" value="ECO:0007669"/>
    <property type="project" value="UniProtKB-KW"/>
</dbReference>
<keyword evidence="6" id="KW-0863">Zinc-finger</keyword>
<dbReference type="GO" id="GO:0016581">
    <property type="term" value="C:NuRD complex"/>
    <property type="evidence" value="ECO:0007669"/>
    <property type="project" value="TreeGrafter"/>
</dbReference>
<feature type="compositionally biased region" description="Polar residues" evidence="7">
    <location>
        <begin position="529"/>
        <end position="542"/>
    </location>
</feature>
<comment type="subcellular location">
    <subcellularLocation>
        <location evidence="1">Nucleus</location>
    </subcellularLocation>
</comment>
<dbReference type="Pfam" id="PF16563">
    <property type="entry name" value="P66_CC"/>
    <property type="match status" value="1"/>
</dbReference>
<keyword evidence="4" id="KW-0804">Transcription</keyword>
<dbReference type="Pfam" id="PF00320">
    <property type="entry name" value="GATA"/>
    <property type="match status" value="1"/>
</dbReference>
<accession>A0A4U5VKH0</accession>
<dbReference type="GO" id="GO:0000122">
    <property type="term" value="P:negative regulation of transcription by RNA polymerase II"/>
    <property type="evidence" value="ECO:0007669"/>
    <property type="project" value="InterPro"/>
</dbReference>
<feature type="domain" description="GATA-type" evidence="8">
    <location>
        <begin position="457"/>
        <end position="487"/>
    </location>
</feature>
<dbReference type="InterPro" id="IPR040386">
    <property type="entry name" value="P66"/>
</dbReference>
<name>A0A4U5VKH0_COLLU</name>
<dbReference type="SUPFAM" id="SSF57716">
    <property type="entry name" value="Glucocorticoid receptor-like (DNA-binding domain)"/>
    <property type="match status" value="1"/>
</dbReference>
<dbReference type="EMBL" id="CM014097">
    <property type="protein sequence ID" value="TKS88776.1"/>
    <property type="molecule type" value="Genomic_DNA"/>
</dbReference>
<dbReference type="PANTHER" id="PTHR13455:SF4">
    <property type="entry name" value="TRANSCRIPTIONAL REPRESSOR P66-BETA"/>
    <property type="match status" value="1"/>
</dbReference>
<evidence type="ECO:0000256" key="2">
    <source>
        <dbReference type="ARBA" id="ARBA00023015"/>
    </source>
</evidence>
<sequence length="667" mass="72054">MSDRKHRGRDKFWMERMSEEALRLNLLKRGLESPSEREEALAKRLKMEGHEAMERLKMLALLKRKDLADLAALEVAGPLGDGKGPGASSLHHQSLMGAAYEEKLNGSLRLGGHGGHVGPSKNGKENMMDEPVDMSAGRRCEADHDRRTPSPDVIILSDNEASSPRTTPRPEERLHQANLDMFKGKTGEERQQMIKALREELRLEEARLVLLKKLRQSQMQKENVVQKVPVVQNAASSVQPPPIHSSPGLGKLPVRPGLHNPEPQNLRTAQGHTVIRSAANANLPMLMSQRVIAPNPAQLQGQRVSSKPGMSRSSSSMANPVSYQQASQQVAASQRSGSSAMYMNLAHMQAAAAAGAGGVAGGLGGASAVSPSTMSSSASGGVSSMADQASSQAAAKLALRKQLEKTLLEIPPPKPPAPLLHFLPSAANSEFIYMVGLEEVVQSVLDSQGKLRGTLARMEPFFCAQCRTDFTPHWKQEKSGRILCEQCMTSNQKKALKAEHTNRLKNAFVKALQQEQEIEQRLQQQAALSPSSAPTGPNASKTDTMIRHHALRQAPQPQASLQRGLSNSARGVLSNFAQASQLSVASSLMGMTSAKHCGSGGSSSSSSNRLQHDSRRQIYNIPGLNIAYLNPAAVGAHKSSSLADRQREYLLDMIPPRSISQSITGQK</sequence>
<feature type="region of interest" description="Disordered" evidence="7">
    <location>
        <begin position="296"/>
        <end position="330"/>
    </location>
</feature>
<keyword evidence="5" id="KW-0539">Nucleus</keyword>
<dbReference type="STRING" id="240159.A0A4U5VKH0"/>
<protein>
    <submittedName>
        <fullName evidence="9">Zinc finger domain-containing protein 2B p66/p68</fullName>
    </submittedName>
</protein>
<feature type="region of interest" description="Disordered" evidence="7">
    <location>
        <begin position="142"/>
        <end position="173"/>
    </location>
</feature>
<dbReference type="GO" id="GO:0043565">
    <property type="term" value="F:sequence-specific DNA binding"/>
    <property type="evidence" value="ECO:0007669"/>
    <property type="project" value="InterPro"/>
</dbReference>
<evidence type="ECO:0000256" key="6">
    <source>
        <dbReference type="PROSITE-ProRule" id="PRU00094"/>
    </source>
</evidence>
<dbReference type="AlphaFoldDB" id="A0A4U5VKH0"/>
<keyword evidence="6" id="KW-0862">Zinc</keyword>
<evidence type="ECO:0000313" key="10">
    <source>
        <dbReference type="Proteomes" id="UP000298787"/>
    </source>
</evidence>
<gene>
    <name evidence="9" type="ORF">D9C73_022793</name>
</gene>
<dbReference type="InterPro" id="IPR032346">
    <property type="entry name" value="P66_CC"/>
</dbReference>
<organism evidence="9 10">
    <name type="scientific">Collichthys lucidus</name>
    <name type="common">Big head croaker</name>
    <name type="synonym">Sciaena lucida</name>
    <dbReference type="NCBI Taxonomy" id="240159"/>
    <lineage>
        <taxon>Eukaryota</taxon>
        <taxon>Metazoa</taxon>
        <taxon>Chordata</taxon>
        <taxon>Craniata</taxon>
        <taxon>Vertebrata</taxon>
        <taxon>Euteleostomi</taxon>
        <taxon>Actinopterygii</taxon>
        <taxon>Neopterygii</taxon>
        <taxon>Teleostei</taxon>
        <taxon>Neoteleostei</taxon>
        <taxon>Acanthomorphata</taxon>
        <taxon>Eupercaria</taxon>
        <taxon>Sciaenidae</taxon>
        <taxon>Collichthys</taxon>
    </lineage>
</organism>
<dbReference type="InterPro" id="IPR000679">
    <property type="entry name" value="Znf_GATA"/>
</dbReference>
<dbReference type="Gene3D" id="6.10.250.1650">
    <property type="match status" value="1"/>
</dbReference>
<keyword evidence="6" id="KW-0479">Metal-binding</keyword>
<feature type="region of interest" description="Disordered" evidence="7">
    <location>
        <begin position="592"/>
        <end position="612"/>
    </location>
</feature>
<feature type="region of interest" description="Disordered" evidence="7">
    <location>
        <begin position="520"/>
        <end position="542"/>
    </location>
</feature>
<feature type="compositionally biased region" description="Low complexity" evidence="7">
    <location>
        <begin position="303"/>
        <end position="330"/>
    </location>
</feature>
<feature type="region of interest" description="Disordered" evidence="7">
    <location>
        <begin position="365"/>
        <end position="385"/>
    </location>
</feature>
<evidence type="ECO:0000256" key="3">
    <source>
        <dbReference type="ARBA" id="ARBA00023054"/>
    </source>
</evidence>
<keyword evidence="10" id="KW-1185">Reference proteome</keyword>
<evidence type="ECO:0000313" key="9">
    <source>
        <dbReference type="EMBL" id="TKS88776.1"/>
    </source>
</evidence>
<feature type="compositionally biased region" description="Low complexity" evidence="7">
    <location>
        <begin position="366"/>
        <end position="385"/>
    </location>
</feature>
<keyword evidence="3" id="KW-0175">Coiled coil</keyword>
<evidence type="ECO:0000256" key="5">
    <source>
        <dbReference type="ARBA" id="ARBA00023242"/>
    </source>
</evidence>
<proteinExistence type="predicted"/>
<evidence type="ECO:0000256" key="4">
    <source>
        <dbReference type="ARBA" id="ARBA00023163"/>
    </source>
</evidence>
<keyword evidence="2" id="KW-0805">Transcription regulation</keyword>
<reference evidence="9 10" key="1">
    <citation type="submission" date="2019-01" db="EMBL/GenBank/DDBJ databases">
        <title>Genome Assembly of Collichthys lucidus.</title>
        <authorList>
            <person name="Cai M."/>
            <person name="Xiao S."/>
        </authorList>
    </citation>
    <scope>NUCLEOTIDE SEQUENCE [LARGE SCALE GENOMIC DNA]</scope>
    <source>
        <strain evidence="9">JT15FE1705JMU</strain>
        <tissue evidence="9">Muscle</tissue>
    </source>
</reference>
<evidence type="ECO:0000256" key="7">
    <source>
        <dbReference type="SAM" id="MobiDB-lite"/>
    </source>
</evidence>
<dbReference type="PANTHER" id="PTHR13455">
    <property type="entry name" value="TRANSCRIPTIONAL REPRESSOR P66-RELATED"/>
    <property type="match status" value="1"/>
</dbReference>
<evidence type="ECO:0000256" key="1">
    <source>
        <dbReference type="ARBA" id="ARBA00004123"/>
    </source>
</evidence>
<dbReference type="PROSITE" id="PS50114">
    <property type="entry name" value="GATA_ZN_FINGER_2"/>
    <property type="match status" value="1"/>
</dbReference>